<comment type="caution">
    <text evidence="2">The sequence shown here is derived from an EMBL/GenBank/DDBJ whole genome shotgun (WGS) entry which is preliminary data.</text>
</comment>
<dbReference type="CDD" id="cd10923">
    <property type="entry name" value="CE4_COG5298"/>
    <property type="match status" value="1"/>
</dbReference>
<name>W4VN09_9BACI</name>
<dbReference type="InterPro" id="IPR011330">
    <property type="entry name" value="Glyco_hydro/deAcase_b/a-brl"/>
</dbReference>
<keyword evidence="1" id="KW-0812">Transmembrane</keyword>
<evidence type="ECO:0000256" key="1">
    <source>
        <dbReference type="SAM" id="Phobius"/>
    </source>
</evidence>
<keyword evidence="3" id="KW-1185">Reference proteome</keyword>
<gene>
    <name evidence="2" type="ORF">JCM21714_3742</name>
</gene>
<accession>W4VN09</accession>
<evidence type="ECO:0000313" key="2">
    <source>
        <dbReference type="EMBL" id="GAE94572.1"/>
    </source>
</evidence>
<proteinExistence type="predicted"/>
<dbReference type="AlphaFoldDB" id="W4VN09"/>
<dbReference type="eggNOG" id="COG5298">
    <property type="taxonomic scope" value="Bacteria"/>
</dbReference>
<keyword evidence="1" id="KW-0472">Membrane</keyword>
<dbReference type="Gene3D" id="3.20.20.370">
    <property type="entry name" value="Glycoside hydrolase/deacetylase"/>
    <property type="match status" value="1"/>
</dbReference>
<protein>
    <recommendedName>
        <fullName evidence="4">DUF2334 domain-containing protein</fullName>
    </recommendedName>
</protein>
<keyword evidence="1" id="KW-1133">Transmembrane helix</keyword>
<evidence type="ECO:0008006" key="4">
    <source>
        <dbReference type="Google" id="ProtNLM"/>
    </source>
</evidence>
<dbReference type="EMBL" id="BAVS01000027">
    <property type="protein sequence ID" value="GAE94572.1"/>
    <property type="molecule type" value="Genomic_DNA"/>
</dbReference>
<sequence>MDIPIIKAESRDDFKVLVVYSSEDQQVDHHQRILDSLIGHFTSDIKFKAVSEVTEQDLQEITHLFYYGQVKDRISQTFRQLLNNYDGVMVALGHNSKQLGDRFNFVTVGEDAGFIKMRLSDNREQKMTVESSRVVFTTEVNQKTKILAEGVNGMDQEFPLFMQHNKTYYYASDNLDPPSTIIFGEVLHEVFEVKHDEKHPAYIRLEDIHPLVDPNALMKIAKELKRREMPYMIAVIPVYKNPETGKLHHFSDYPKLLEVLQYMQENGGSIVMHGYTHQYRDDETGEGFEFWDVNNNRPVYQEADQPAIIKTEEDFANKQVYQEFQQEQIAFESKYVEDRIKKGIQELVNNGLYPLAFEAPHYTMSQNGYRVVSEHFSTYVGQVQISDHNWKSMTTVPYISSPTFFHGMQLLPETLGFLANDTKNNRNKTDAEIALENKQEKEMALENIKENAKHHQLLRDGTLAAFFHPYLLNEKGFGLESFKELMNDLEKIEGIEWIDLKKIKNKSQTEHIIIASGNGQITTEINYLQLYLSNPQLFADKLLGLLHKSLWALASAGLTAVSVFSFYIAKSKIQQRKVKRRLRLKRVV</sequence>
<dbReference type="Pfam" id="PF10096">
    <property type="entry name" value="DUF2334"/>
    <property type="match status" value="1"/>
</dbReference>
<dbReference type="STRING" id="1298598.JCM21714_3742"/>
<reference evidence="2 3" key="1">
    <citation type="journal article" date="2014" name="Genome Announc.">
        <title>Draft Genome Sequence of the Boron-Tolerant and Moderately Halotolerant Bacterium Gracilibacillus boraciitolerans JCM 21714T.</title>
        <authorList>
            <person name="Ahmed I."/>
            <person name="Oshima K."/>
            <person name="Suda W."/>
            <person name="Kitamura K."/>
            <person name="Iida T."/>
            <person name="Ohmori Y."/>
            <person name="Fujiwara T."/>
            <person name="Hattori M."/>
            <person name="Ohkuma M."/>
        </authorList>
    </citation>
    <scope>NUCLEOTIDE SEQUENCE [LARGE SCALE GENOMIC DNA]</scope>
    <source>
        <strain evidence="2 3">JCM 21714</strain>
    </source>
</reference>
<evidence type="ECO:0000313" key="3">
    <source>
        <dbReference type="Proteomes" id="UP000019102"/>
    </source>
</evidence>
<dbReference type="GO" id="GO:0005975">
    <property type="term" value="P:carbohydrate metabolic process"/>
    <property type="evidence" value="ECO:0007669"/>
    <property type="project" value="InterPro"/>
</dbReference>
<dbReference type="SUPFAM" id="SSF88713">
    <property type="entry name" value="Glycoside hydrolase/deacetylase"/>
    <property type="match status" value="1"/>
</dbReference>
<dbReference type="Proteomes" id="UP000019102">
    <property type="component" value="Unassembled WGS sequence"/>
</dbReference>
<feature type="transmembrane region" description="Helical" evidence="1">
    <location>
        <begin position="550"/>
        <end position="569"/>
    </location>
</feature>
<organism evidence="2 3">
    <name type="scientific">Gracilibacillus boraciitolerans JCM 21714</name>
    <dbReference type="NCBI Taxonomy" id="1298598"/>
    <lineage>
        <taxon>Bacteria</taxon>
        <taxon>Bacillati</taxon>
        <taxon>Bacillota</taxon>
        <taxon>Bacilli</taxon>
        <taxon>Bacillales</taxon>
        <taxon>Bacillaceae</taxon>
        <taxon>Gracilibacillus</taxon>
    </lineage>
</organism>
<dbReference type="InterPro" id="IPR018763">
    <property type="entry name" value="DUF2334"/>
</dbReference>